<gene>
    <name evidence="1" type="ORF">F0L68_06235</name>
</gene>
<proteinExistence type="predicted"/>
<sequence>MGTASKAISNTATDTGKTLEKIAPTPIADADFGVKHTSHAADYKAGIDQLGAAVKGMDGAWTGFAASLAGAGSTYGSTEDNNSSTFNNNKG</sequence>
<name>A0A5B2XMS9_9PSEU</name>
<reference evidence="1 2" key="2">
    <citation type="submission" date="2019-09" db="EMBL/GenBank/DDBJ databases">
        <authorList>
            <person name="Jin C."/>
        </authorList>
    </citation>
    <scope>NUCLEOTIDE SEQUENCE [LARGE SCALE GENOMIC DNA]</scope>
    <source>
        <strain evidence="1 2">AN110305</strain>
    </source>
</reference>
<evidence type="ECO:0000313" key="1">
    <source>
        <dbReference type="EMBL" id="KAA2264686.1"/>
    </source>
</evidence>
<accession>A0A5B2XMS9</accession>
<dbReference type="RefSeq" id="WP_149848489.1">
    <property type="nucleotide sequence ID" value="NZ_VUOB01000010.1"/>
</dbReference>
<evidence type="ECO:0008006" key="3">
    <source>
        <dbReference type="Google" id="ProtNLM"/>
    </source>
</evidence>
<keyword evidence="2" id="KW-1185">Reference proteome</keyword>
<dbReference type="AlphaFoldDB" id="A0A5B2XMS9"/>
<dbReference type="OrthoDB" id="3634994at2"/>
<comment type="caution">
    <text evidence="1">The sequence shown here is derived from an EMBL/GenBank/DDBJ whole genome shotgun (WGS) entry which is preliminary data.</text>
</comment>
<dbReference type="EMBL" id="VUOB01000010">
    <property type="protein sequence ID" value="KAA2264686.1"/>
    <property type="molecule type" value="Genomic_DNA"/>
</dbReference>
<protein>
    <recommendedName>
        <fullName evidence="3">Excreted virulence factor EspC, type VII ESX diderm</fullName>
    </recommendedName>
</protein>
<organism evidence="1 2">
    <name type="scientific">Solihabitans fulvus</name>
    <dbReference type="NCBI Taxonomy" id="1892852"/>
    <lineage>
        <taxon>Bacteria</taxon>
        <taxon>Bacillati</taxon>
        <taxon>Actinomycetota</taxon>
        <taxon>Actinomycetes</taxon>
        <taxon>Pseudonocardiales</taxon>
        <taxon>Pseudonocardiaceae</taxon>
        <taxon>Solihabitans</taxon>
    </lineage>
</organism>
<dbReference type="Proteomes" id="UP000323454">
    <property type="component" value="Unassembled WGS sequence"/>
</dbReference>
<reference evidence="1 2" key="1">
    <citation type="submission" date="2019-09" db="EMBL/GenBank/DDBJ databases">
        <title>Goodfellowia gen. nov., a new genus of the Pseudonocardineae related to Actinoalloteichus, containing Goodfellowia coeruleoviolacea gen. nov., comb. nov. gen. nov., comb. nov.</title>
        <authorList>
            <person name="Labeda D."/>
        </authorList>
    </citation>
    <scope>NUCLEOTIDE SEQUENCE [LARGE SCALE GENOMIC DNA]</scope>
    <source>
        <strain evidence="1 2">AN110305</strain>
    </source>
</reference>
<evidence type="ECO:0000313" key="2">
    <source>
        <dbReference type="Proteomes" id="UP000323454"/>
    </source>
</evidence>